<accession>A0AAU9UP13</accession>
<name>A0AAU9UP13_EUPED</name>
<protein>
    <recommendedName>
        <fullName evidence="3">Tc1-like transposase DDE domain-containing protein</fullName>
    </recommendedName>
</protein>
<sequence length="444" mass="50981">MPKGTVLKVQSRQVVRHLQDYFEKEFRNGAPLLPMSQVRNRVAAALGISVATVTKIAKEAYGSSGIEQNKVSTPKKKRQPCKVTCFDDFDADAIRRHIYEYYKRKEIPTLRRLVISLRNSGLIRGQKSSLGNVLRQIGFYFKKSDKRKILLERHDIALARCDFLRKAKQIEDWSNVVFTDETWLNANHSISKSWTDDTAASTSAGPIGKGERLIICHAGTAKGFVADALLAFKSKKSGDYHEEMNAEIYENWFREMLMLLEEPSIIFIDNAPYHSRQINKMPTQANTKHEIINWLRDNGEDVNNSFLKAELIRVLKSKRRPKRYVVDEIEAEYGHTVIRIPPYHCQYNAIELIWAQIKGKAARNNTTPPFTANKMMQLLNNACNEVTPENWASVVERTRKIIMSDWDRDVTIDSIKEQELIIHVTEDSSDESSVNYEEESDALK</sequence>
<dbReference type="GO" id="GO:0003676">
    <property type="term" value="F:nucleic acid binding"/>
    <property type="evidence" value="ECO:0007669"/>
    <property type="project" value="InterPro"/>
</dbReference>
<dbReference type="EMBL" id="CAKOGL010000023">
    <property type="protein sequence ID" value="CAH2100751.1"/>
    <property type="molecule type" value="Genomic_DNA"/>
</dbReference>
<gene>
    <name evidence="1" type="ORF">EEDITHA_LOCUS15577</name>
</gene>
<dbReference type="PANTHER" id="PTHR33939">
    <property type="entry name" value="PROTEIN CBG22215"/>
    <property type="match status" value="1"/>
</dbReference>
<proteinExistence type="predicted"/>
<evidence type="ECO:0000313" key="1">
    <source>
        <dbReference type="EMBL" id="CAH2100751.1"/>
    </source>
</evidence>
<evidence type="ECO:0000313" key="2">
    <source>
        <dbReference type="Proteomes" id="UP001153954"/>
    </source>
</evidence>
<organism evidence="1 2">
    <name type="scientific">Euphydryas editha</name>
    <name type="common">Edith's checkerspot</name>
    <dbReference type="NCBI Taxonomy" id="104508"/>
    <lineage>
        <taxon>Eukaryota</taxon>
        <taxon>Metazoa</taxon>
        <taxon>Ecdysozoa</taxon>
        <taxon>Arthropoda</taxon>
        <taxon>Hexapoda</taxon>
        <taxon>Insecta</taxon>
        <taxon>Pterygota</taxon>
        <taxon>Neoptera</taxon>
        <taxon>Endopterygota</taxon>
        <taxon>Lepidoptera</taxon>
        <taxon>Glossata</taxon>
        <taxon>Ditrysia</taxon>
        <taxon>Papilionoidea</taxon>
        <taxon>Nymphalidae</taxon>
        <taxon>Nymphalinae</taxon>
        <taxon>Euphydryas</taxon>
    </lineage>
</organism>
<dbReference type="Gene3D" id="3.30.420.10">
    <property type="entry name" value="Ribonuclease H-like superfamily/Ribonuclease H"/>
    <property type="match status" value="1"/>
</dbReference>
<dbReference type="PANTHER" id="PTHR33939:SF1">
    <property type="entry name" value="DUF4371 DOMAIN-CONTAINING PROTEIN"/>
    <property type="match status" value="1"/>
</dbReference>
<evidence type="ECO:0008006" key="3">
    <source>
        <dbReference type="Google" id="ProtNLM"/>
    </source>
</evidence>
<reference evidence="1" key="1">
    <citation type="submission" date="2022-03" db="EMBL/GenBank/DDBJ databases">
        <authorList>
            <person name="Tunstrom K."/>
        </authorList>
    </citation>
    <scope>NUCLEOTIDE SEQUENCE</scope>
</reference>
<keyword evidence="2" id="KW-1185">Reference proteome</keyword>
<dbReference type="InterPro" id="IPR036397">
    <property type="entry name" value="RNaseH_sf"/>
</dbReference>
<dbReference type="Proteomes" id="UP001153954">
    <property type="component" value="Unassembled WGS sequence"/>
</dbReference>
<dbReference type="AlphaFoldDB" id="A0AAU9UP13"/>
<comment type="caution">
    <text evidence="1">The sequence shown here is derived from an EMBL/GenBank/DDBJ whole genome shotgun (WGS) entry which is preliminary data.</text>
</comment>